<dbReference type="KEGG" id="lbc:LACBIDRAFT_320433"/>
<evidence type="ECO:0000313" key="2">
    <source>
        <dbReference type="Proteomes" id="UP000001194"/>
    </source>
</evidence>
<accession>B0CPD4</accession>
<dbReference type="InParanoid" id="B0CPD4"/>
<protein>
    <submittedName>
        <fullName evidence="1">Uncharacterized protein</fullName>
    </submittedName>
</protein>
<dbReference type="RefSeq" id="XP_001873758.1">
    <property type="nucleotide sequence ID" value="XM_001873723.1"/>
</dbReference>
<evidence type="ECO:0000313" key="1">
    <source>
        <dbReference type="EMBL" id="EDR15550.1"/>
    </source>
</evidence>
<dbReference type="EMBL" id="DS547091">
    <property type="protein sequence ID" value="EDR15550.1"/>
    <property type="molecule type" value="Genomic_DNA"/>
</dbReference>
<name>B0CPD4_LACBS</name>
<sequence>MPDVVIPGLHVVSFLNTILSEESDWSKDWHVVLQGSCKLALASSWLVLVAKRRQIHWQQFWAYANMCRRRIHNTMVHTVYNPITTTFKSACLLIAPTQDKSTHGPGSGRWPEIGKYIDLIRRNPICTGSIFTGHDARDSFSRYFTVFTRLVFATTLLLPVMDMESTSSSKKRKDPLPAVHGPEYQKKKKKLSVLKRMIDAVAADPTASSLLIASFTSEGQRIFVGHMAARILPNLPQDDVALLLPQHESDIYSSLLQACSNAEQLPPPLKSILDSLKTARKERKSARKSLIQALMYTGSGKTQRVLRMENTDVLRVVSLQKPYPPLKHWIYDSPQIAEKWEKKLQQDPQPDPRLCRRPMHLLDPSQLKFDILPHQSYVLRTPEPDNRLVGIVLRDFCPADDLLDALHDIIQLSVGARKSIRIQEILCKLAIQQVPESDLDKKTSSAFALLWNLCKIILPNEVIEDFDAFMRREDMVHMGAPEDAAGHAIGMGPALGSYTVHVGDVGFEFHDVEMAPPCGVMAQNYARY</sequence>
<keyword evidence="2" id="KW-1185">Reference proteome</keyword>
<dbReference type="Proteomes" id="UP000001194">
    <property type="component" value="Unassembled WGS sequence"/>
</dbReference>
<reference evidence="1 2" key="1">
    <citation type="journal article" date="2008" name="Nature">
        <title>The genome of Laccaria bicolor provides insights into mycorrhizal symbiosis.</title>
        <authorList>
            <person name="Martin F."/>
            <person name="Aerts A."/>
            <person name="Ahren D."/>
            <person name="Brun A."/>
            <person name="Danchin E.G.J."/>
            <person name="Duchaussoy F."/>
            <person name="Gibon J."/>
            <person name="Kohler A."/>
            <person name="Lindquist E."/>
            <person name="Pereda V."/>
            <person name="Salamov A."/>
            <person name="Shapiro H.J."/>
            <person name="Wuyts J."/>
            <person name="Blaudez D."/>
            <person name="Buee M."/>
            <person name="Brokstein P."/>
            <person name="Canbaeck B."/>
            <person name="Cohen D."/>
            <person name="Courty P.E."/>
            <person name="Coutinho P.M."/>
            <person name="Delaruelle C."/>
            <person name="Detter J.C."/>
            <person name="Deveau A."/>
            <person name="DiFazio S."/>
            <person name="Duplessis S."/>
            <person name="Fraissinet-Tachet L."/>
            <person name="Lucic E."/>
            <person name="Frey-Klett P."/>
            <person name="Fourrey C."/>
            <person name="Feussner I."/>
            <person name="Gay G."/>
            <person name="Grimwood J."/>
            <person name="Hoegger P.J."/>
            <person name="Jain P."/>
            <person name="Kilaru S."/>
            <person name="Labbe J."/>
            <person name="Lin Y.C."/>
            <person name="Legue V."/>
            <person name="Le Tacon F."/>
            <person name="Marmeisse R."/>
            <person name="Melayah D."/>
            <person name="Montanini B."/>
            <person name="Muratet M."/>
            <person name="Nehls U."/>
            <person name="Niculita-Hirzel H."/>
            <person name="Oudot-Le Secq M.P."/>
            <person name="Peter M."/>
            <person name="Quesneville H."/>
            <person name="Rajashekar B."/>
            <person name="Reich M."/>
            <person name="Rouhier N."/>
            <person name="Schmutz J."/>
            <person name="Yin T."/>
            <person name="Chalot M."/>
            <person name="Henrissat B."/>
            <person name="Kuees U."/>
            <person name="Lucas S."/>
            <person name="Van de Peer Y."/>
            <person name="Podila G.K."/>
            <person name="Polle A."/>
            <person name="Pukkila P.J."/>
            <person name="Richardson P.M."/>
            <person name="Rouze P."/>
            <person name="Sanders I.R."/>
            <person name="Stajich J.E."/>
            <person name="Tunlid A."/>
            <person name="Tuskan G."/>
            <person name="Grigoriev I.V."/>
        </authorList>
    </citation>
    <scope>NUCLEOTIDE SEQUENCE [LARGE SCALE GENOMIC DNA]</scope>
    <source>
        <strain evidence="2">S238N-H82 / ATCC MYA-4686</strain>
    </source>
</reference>
<gene>
    <name evidence="1" type="ORF">LACBIDRAFT_320433</name>
</gene>
<dbReference type="OrthoDB" id="3060302at2759"/>
<dbReference type="AlphaFoldDB" id="B0CPD4"/>
<dbReference type="GeneID" id="6069791"/>
<organism evidence="2">
    <name type="scientific">Laccaria bicolor (strain S238N-H82 / ATCC MYA-4686)</name>
    <name type="common">Bicoloured deceiver</name>
    <name type="synonym">Laccaria laccata var. bicolor</name>
    <dbReference type="NCBI Taxonomy" id="486041"/>
    <lineage>
        <taxon>Eukaryota</taxon>
        <taxon>Fungi</taxon>
        <taxon>Dikarya</taxon>
        <taxon>Basidiomycota</taxon>
        <taxon>Agaricomycotina</taxon>
        <taxon>Agaricomycetes</taxon>
        <taxon>Agaricomycetidae</taxon>
        <taxon>Agaricales</taxon>
        <taxon>Agaricineae</taxon>
        <taxon>Hydnangiaceae</taxon>
        <taxon>Laccaria</taxon>
    </lineage>
</organism>
<dbReference type="HOGENOM" id="CLU_515865_0_0_1"/>
<proteinExistence type="predicted"/>